<feature type="compositionally biased region" description="Polar residues" evidence="1">
    <location>
        <begin position="325"/>
        <end position="335"/>
    </location>
</feature>
<name>A0A0N0P6P5_LEPSE</name>
<sequence>MSFLNLHPHFVSARNYDDVKAVVGLLKSPIDDDDFERPADAPFLPPTYSSTIHIQDGLSRLASTCNSASDKASREKKERADTLYESSAGAANAPLSNGTTCAAHAPLVPSLDHEPVPSQTNAPKSLAQPAGMNEFKRRHRVSSSRQSSRQPKILCVWDVDDTLVATGVSGIRQNLVFREQELVSLFRSAGPRTRHLLLSQGSIDDVFEKSSGQLRCIQKFVQRSVSSTASAHTSAAPLDKKEKEKSSFADMLRCSNGRQTKEQPRSFFGSHFGNGGGTARSAEKGIGGTNENDMRHFAPGTVVVRLSSVHDRPEASADSAFLTDPTKQPTCGRTSTVPLDEKAERMGRWLILRPEVWGITLASMNTIFPPSRNTAFVNGKVYRKMDVVWSLAMTGEWDSVFFIDNNLSEVGVVRYGMQMSDMLNLRSDSRVWRFFQSEFLLLTASAKLREMALRYGRDVTKPPPPSKEEGDSNNVNRAAKQKVGVNSVELNGKIGDKSTGAGGATACGDGAGESEELTPSKSTMTSSTDSALRGGSGQTSKLSPSGNHFELKTSVKVPVVAVEDIKIIDQVPSSSPPPVPRGAILGSSSHSDSLSLSSASPKRQSVAVPRFPITPTQSSKDVDLVVVNLHMSCEAYRRVLTNARTNHDGQRAQQREGSLLPRYVGQPVFIGDRSCTDEQYDAILKYFQETESRLFQLMDEDMRMNGYVDVHKSKRWLPWLHSVHAPVHKRPSFIPHMSLYFTPFFDGVEENVVKALQKYGGTSASCILHSEAQRQYFTLQRVLPFIDPYLTGDLGRALFDIYIVDGNISASFADYLRKTLNKVRERIPPKPDDT</sequence>
<protein>
    <submittedName>
        <fullName evidence="2">Uncharacterized protein</fullName>
    </submittedName>
</protein>
<feature type="compositionally biased region" description="Basic and acidic residues" evidence="1">
    <location>
        <begin position="71"/>
        <end position="82"/>
    </location>
</feature>
<dbReference type="AlphaFoldDB" id="A0A0N0P6P5"/>
<keyword evidence="3" id="KW-1185">Reference proteome</keyword>
<feature type="compositionally biased region" description="Gly residues" evidence="1">
    <location>
        <begin position="500"/>
        <end position="511"/>
    </location>
</feature>
<dbReference type="Proteomes" id="UP000038009">
    <property type="component" value="Unassembled WGS sequence"/>
</dbReference>
<feature type="region of interest" description="Disordered" evidence="1">
    <location>
        <begin position="108"/>
        <end position="146"/>
    </location>
</feature>
<organism evidence="2 3">
    <name type="scientific">Leptomonas seymouri</name>
    <dbReference type="NCBI Taxonomy" id="5684"/>
    <lineage>
        <taxon>Eukaryota</taxon>
        <taxon>Discoba</taxon>
        <taxon>Euglenozoa</taxon>
        <taxon>Kinetoplastea</taxon>
        <taxon>Metakinetoplastina</taxon>
        <taxon>Trypanosomatida</taxon>
        <taxon>Trypanosomatidae</taxon>
        <taxon>Leishmaniinae</taxon>
        <taxon>Leptomonas</taxon>
    </lineage>
</organism>
<evidence type="ECO:0000256" key="1">
    <source>
        <dbReference type="SAM" id="MobiDB-lite"/>
    </source>
</evidence>
<feature type="compositionally biased region" description="Low complexity" evidence="1">
    <location>
        <begin position="585"/>
        <end position="600"/>
    </location>
</feature>
<dbReference type="OMA" id="SCTDEQY"/>
<feature type="compositionally biased region" description="Basic and acidic residues" evidence="1">
    <location>
        <begin position="456"/>
        <end position="470"/>
    </location>
</feature>
<reference evidence="2 3" key="1">
    <citation type="journal article" date="2015" name="PLoS Pathog.">
        <title>Leptomonas seymouri: Adaptations to the Dixenous Life Cycle Analyzed by Genome Sequencing, Transcriptome Profiling and Co-infection with Leishmania donovani.</title>
        <authorList>
            <person name="Kraeva N."/>
            <person name="Butenko A."/>
            <person name="Hlavacova J."/>
            <person name="Kostygov A."/>
            <person name="Myskova J."/>
            <person name="Grybchuk D."/>
            <person name="Lestinova T."/>
            <person name="Votypka J."/>
            <person name="Volf P."/>
            <person name="Opperdoes F."/>
            <person name="Flegontov P."/>
            <person name="Lukes J."/>
            <person name="Yurchenko V."/>
        </authorList>
    </citation>
    <scope>NUCLEOTIDE SEQUENCE [LARGE SCALE GENOMIC DNA]</scope>
    <source>
        <strain evidence="2 3">ATCC 30220</strain>
    </source>
</reference>
<evidence type="ECO:0000313" key="2">
    <source>
        <dbReference type="EMBL" id="KPI87407.1"/>
    </source>
</evidence>
<evidence type="ECO:0000313" key="3">
    <source>
        <dbReference type="Proteomes" id="UP000038009"/>
    </source>
</evidence>
<dbReference type="VEuPathDB" id="TriTrypDB:Lsey_0089_0070"/>
<comment type="caution">
    <text evidence="2">The sequence shown here is derived from an EMBL/GenBank/DDBJ whole genome shotgun (WGS) entry which is preliminary data.</text>
</comment>
<dbReference type="EMBL" id="LJSK01000089">
    <property type="protein sequence ID" value="KPI87407.1"/>
    <property type="molecule type" value="Genomic_DNA"/>
</dbReference>
<gene>
    <name evidence="2" type="ORF">ABL78_3491</name>
</gene>
<feature type="region of interest" description="Disordered" evidence="1">
    <location>
        <begin position="65"/>
        <end position="85"/>
    </location>
</feature>
<feature type="region of interest" description="Disordered" evidence="1">
    <location>
        <begin position="456"/>
        <end position="548"/>
    </location>
</feature>
<feature type="compositionally biased region" description="Polar residues" evidence="1">
    <location>
        <begin position="517"/>
        <end position="530"/>
    </location>
</feature>
<accession>A0A0N0P6P5</accession>
<feature type="region of interest" description="Disordered" evidence="1">
    <location>
        <begin position="570"/>
        <end position="613"/>
    </location>
</feature>
<feature type="region of interest" description="Disordered" evidence="1">
    <location>
        <begin position="315"/>
        <end position="335"/>
    </location>
</feature>
<proteinExistence type="predicted"/>
<feature type="region of interest" description="Disordered" evidence="1">
    <location>
        <begin position="254"/>
        <end position="294"/>
    </location>
</feature>
<dbReference type="OrthoDB" id="272225at2759"/>